<dbReference type="AlphaFoldDB" id="G2ZTN4"/>
<evidence type="ECO:0000313" key="2">
    <source>
        <dbReference type="EMBL" id="CCA82397.1"/>
    </source>
</evidence>
<gene>
    <name evidence="2" type="ORF">BDB_mp10002</name>
</gene>
<reference evidence="2" key="1">
    <citation type="journal article" date="2011" name="PLoS ONE">
        <title>Ralstonia syzygii, the Blood Disease Bacterium and some Asian R. solanacearum strains form a single genomic species despite divergent lifestyles.</title>
        <authorList>
            <person name="Remenant B."/>
            <person name="de Cambiaire J.C."/>
            <person name="Cellier G."/>
            <person name="Jacobs J.M."/>
            <person name="Mangenot S."/>
            <person name="Barbe V."/>
            <person name="Lajus A."/>
            <person name="Vallenet D."/>
            <person name="Medigue C."/>
            <person name="Fegan M."/>
            <person name="Allen C."/>
            <person name="Prior P."/>
        </authorList>
    </citation>
    <scope>NUCLEOTIDE SEQUENCE</scope>
    <source>
        <strain evidence="2">R229</strain>
    </source>
</reference>
<organism evidence="2">
    <name type="scientific">blood disease bacterium R229</name>
    <dbReference type="NCBI Taxonomy" id="741978"/>
    <lineage>
        <taxon>Bacteria</taxon>
        <taxon>Pseudomonadati</taxon>
        <taxon>Pseudomonadota</taxon>
        <taxon>Betaproteobacteria</taxon>
        <taxon>Burkholderiales</taxon>
        <taxon>Burkholderiaceae</taxon>
        <taxon>Ralstonia</taxon>
        <taxon>Ralstonia solanacearum species complex</taxon>
    </lineage>
</organism>
<accession>G2ZTN4</accession>
<evidence type="ECO:0000256" key="1">
    <source>
        <dbReference type="SAM" id="MobiDB-lite"/>
    </source>
</evidence>
<reference evidence="2" key="2">
    <citation type="submission" date="2011-04" db="EMBL/GenBank/DDBJ databases">
        <authorList>
            <person name="Genoscope - CEA"/>
        </authorList>
    </citation>
    <scope>NUCLEOTIDE SEQUENCE</scope>
    <source>
        <strain evidence="2">R229</strain>
    </source>
</reference>
<feature type="region of interest" description="Disordered" evidence="1">
    <location>
        <begin position="95"/>
        <end position="117"/>
    </location>
</feature>
<dbReference type="EMBL" id="FR854077">
    <property type="protein sequence ID" value="CCA82397.1"/>
    <property type="molecule type" value="Genomic_DNA"/>
</dbReference>
<protein>
    <submittedName>
        <fullName evidence="2">Uncharacterized protein</fullName>
    </submittedName>
</protein>
<proteinExistence type="predicted"/>
<name>G2ZTN4_9RALS</name>
<sequence length="117" mass="13112">MNHMNAEQWAEFIRNNLAKKGLWEPKMPIILHACKTGDAESVAEPFAAKLARLLGVAVTAPSASLWDYPWPFNNYERPTPYKDMVGGNFPGDPGYWNRFDPNGKPTNIGPTLPKARK</sequence>